<feature type="non-terminal residue" evidence="4">
    <location>
        <position position="1"/>
    </location>
</feature>
<accession>A0ABW3CD90</accession>
<evidence type="ECO:0000256" key="1">
    <source>
        <dbReference type="ARBA" id="ARBA00022801"/>
    </source>
</evidence>
<dbReference type="GO" id="GO:0016787">
    <property type="term" value="F:hydrolase activity"/>
    <property type="evidence" value="ECO:0007669"/>
    <property type="project" value="UniProtKB-KW"/>
</dbReference>
<dbReference type="PANTHER" id="PTHR12304:SF46">
    <property type="entry name" value="INOSINE-ADENOSINE-GUANOSINE-NUCLEOSIDE HYDROLASE"/>
    <property type="match status" value="1"/>
</dbReference>
<keyword evidence="2" id="KW-0326">Glycosidase</keyword>
<feature type="domain" description="Inosine/uridine-preferring nucleoside hydrolase" evidence="3">
    <location>
        <begin position="2"/>
        <end position="149"/>
    </location>
</feature>
<reference evidence="5" key="1">
    <citation type="journal article" date="2019" name="Int. J. Syst. Evol. Microbiol.">
        <title>The Global Catalogue of Microorganisms (GCM) 10K type strain sequencing project: providing services to taxonomists for standard genome sequencing and annotation.</title>
        <authorList>
            <consortium name="The Broad Institute Genomics Platform"/>
            <consortium name="The Broad Institute Genome Sequencing Center for Infectious Disease"/>
            <person name="Wu L."/>
            <person name="Ma J."/>
        </authorList>
    </citation>
    <scope>NUCLEOTIDE SEQUENCE [LARGE SCALE GENOMIC DNA]</scope>
    <source>
        <strain evidence="5">JCM 31696</strain>
    </source>
</reference>
<proteinExistence type="predicted"/>
<evidence type="ECO:0000256" key="2">
    <source>
        <dbReference type="ARBA" id="ARBA00023295"/>
    </source>
</evidence>
<dbReference type="InterPro" id="IPR036452">
    <property type="entry name" value="Ribo_hydro-like"/>
</dbReference>
<dbReference type="SUPFAM" id="SSF53590">
    <property type="entry name" value="Nucleoside hydrolase"/>
    <property type="match status" value="1"/>
</dbReference>
<dbReference type="Gene3D" id="3.90.245.10">
    <property type="entry name" value="Ribonucleoside hydrolase-like"/>
    <property type="match status" value="1"/>
</dbReference>
<organism evidence="4 5">
    <name type="scientific">Actinomadura adrarensis</name>
    <dbReference type="NCBI Taxonomy" id="1819600"/>
    <lineage>
        <taxon>Bacteria</taxon>
        <taxon>Bacillati</taxon>
        <taxon>Actinomycetota</taxon>
        <taxon>Actinomycetes</taxon>
        <taxon>Streptosporangiales</taxon>
        <taxon>Thermomonosporaceae</taxon>
        <taxon>Actinomadura</taxon>
    </lineage>
</organism>
<keyword evidence="1 4" id="KW-0378">Hydrolase</keyword>
<evidence type="ECO:0000313" key="4">
    <source>
        <dbReference type="EMBL" id="MFD0852448.1"/>
    </source>
</evidence>
<dbReference type="InterPro" id="IPR001910">
    <property type="entry name" value="Inosine/uridine_hydrolase_dom"/>
</dbReference>
<dbReference type="Pfam" id="PF01156">
    <property type="entry name" value="IU_nuc_hydro"/>
    <property type="match status" value="1"/>
</dbReference>
<comment type="caution">
    <text evidence="4">The sequence shown here is derived from an EMBL/GenBank/DDBJ whole genome shotgun (WGS) entry which is preliminary data.</text>
</comment>
<evidence type="ECO:0000259" key="3">
    <source>
        <dbReference type="Pfam" id="PF01156"/>
    </source>
</evidence>
<dbReference type="PANTHER" id="PTHR12304">
    <property type="entry name" value="INOSINE-URIDINE PREFERRING NUCLEOSIDE HYDROLASE"/>
    <property type="match status" value="1"/>
</dbReference>
<dbReference type="EMBL" id="JBHTIR010001358">
    <property type="protein sequence ID" value="MFD0852448.1"/>
    <property type="molecule type" value="Genomic_DNA"/>
</dbReference>
<gene>
    <name evidence="4" type="ORF">ACFQ07_09455</name>
</gene>
<sequence>ALPEAAGRITAMGGAIGVPGNLCCGTPPEFDGTQEFNFWIDPAATRTVIRHNPRPVRLVPLNATDNVPITTEFIDRLRADHRTPAADIVFEAFTHPDIQPLIEADLLFWWDPLAAMSAVHPGLVRYTSGRVDVITDGPAAGRIFLTATGRPIGYGVDADGATFEERFLNTLNGRG</sequence>
<dbReference type="InterPro" id="IPR023186">
    <property type="entry name" value="IUNH"/>
</dbReference>
<protein>
    <submittedName>
        <fullName evidence="4">Nucleoside hydrolase</fullName>
    </submittedName>
</protein>
<keyword evidence="5" id="KW-1185">Reference proteome</keyword>
<evidence type="ECO:0000313" key="5">
    <source>
        <dbReference type="Proteomes" id="UP001597083"/>
    </source>
</evidence>
<dbReference type="Proteomes" id="UP001597083">
    <property type="component" value="Unassembled WGS sequence"/>
</dbReference>
<name>A0ABW3CD90_9ACTN</name>